<keyword evidence="3" id="KW-1185">Reference proteome</keyword>
<feature type="domain" description="Putative restriction endonuclease" evidence="1">
    <location>
        <begin position="17"/>
        <end position="184"/>
    </location>
</feature>
<reference evidence="2 3" key="1">
    <citation type="submission" date="2023-07" db="EMBL/GenBank/DDBJ databases">
        <title>Genomic Encyclopedia of Type Strains, Phase IV (KMG-IV): sequencing the most valuable type-strain genomes for metagenomic binning, comparative biology and taxonomic classification.</title>
        <authorList>
            <person name="Goeker M."/>
        </authorList>
    </citation>
    <scope>NUCLEOTIDE SEQUENCE [LARGE SCALE GENOMIC DNA]</scope>
    <source>
        <strain evidence="2 3">DSM 12396</strain>
    </source>
</reference>
<evidence type="ECO:0000259" key="1">
    <source>
        <dbReference type="Pfam" id="PF05685"/>
    </source>
</evidence>
<keyword evidence="2" id="KW-0540">Nuclease</keyword>
<dbReference type="GO" id="GO:0004519">
    <property type="term" value="F:endonuclease activity"/>
    <property type="evidence" value="ECO:0007669"/>
    <property type="project" value="UniProtKB-KW"/>
</dbReference>
<dbReference type="Proteomes" id="UP001225644">
    <property type="component" value="Unassembled WGS sequence"/>
</dbReference>
<dbReference type="InterPro" id="IPR012296">
    <property type="entry name" value="Nuclease_put_TT1808"/>
</dbReference>
<keyword evidence="2" id="KW-0255">Endonuclease</keyword>
<protein>
    <submittedName>
        <fullName evidence="2">Uma2 family endonuclease</fullName>
    </submittedName>
</protein>
<dbReference type="RefSeq" id="WP_307399886.1">
    <property type="nucleotide sequence ID" value="NZ_JAUSUX010000004.1"/>
</dbReference>
<dbReference type="InterPro" id="IPR011335">
    <property type="entry name" value="Restrct_endonuc-II-like"/>
</dbReference>
<organism evidence="2 3">
    <name type="scientific">Desulfofundulus luciae</name>
    <dbReference type="NCBI Taxonomy" id="74702"/>
    <lineage>
        <taxon>Bacteria</taxon>
        <taxon>Bacillati</taxon>
        <taxon>Bacillota</taxon>
        <taxon>Clostridia</taxon>
        <taxon>Eubacteriales</taxon>
        <taxon>Peptococcaceae</taxon>
        <taxon>Desulfofundulus</taxon>
    </lineage>
</organism>
<comment type="caution">
    <text evidence="2">The sequence shown here is derived from an EMBL/GenBank/DDBJ whole genome shotgun (WGS) entry which is preliminary data.</text>
</comment>
<name>A0ABU0AYT1_9FIRM</name>
<proteinExistence type="predicted"/>
<evidence type="ECO:0000313" key="3">
    <source>
        <dbReference type="Proteomes" id="UP001225644"/>
    </source>
</evidence>
<dbReference type="PANTHER" id="PTHR34107">
    <property type="entry name" value="SLL0198 PROTEIN-RELATED"/>
    <property type="match status" value="1"/>
</dbReference>
<dbReference type="PANTHER" id="PTHR34107:SF4">
    <property type="entry name" value="SLL1222 PROTEIN"/>
    <property type="match status" value="1"/>
</dbReference>
<keyword evidence="2" id="KW-0378">Hydrolase</keyword>
<gene>
    <name evidence="2" type="ORF">J2Z49_000716</name>
</gene>
<dbReference type="Gene3D" id="3.90.1570.10">
    <property type="entry name" value="tt1808, chain A"/>
    <property type="match status" value="1"/>
</dbReference>
<evidence type="ECO:0000313" key="2">
    <source>
        <dbReference type="EMBL" id="MDQ0285612.1"/>
    </source>
</evidence>
<sequence length="196" mass="22493">MVTQPAKEVKKFYTYDDYLKIGDGNRYELIEGELVLAPSPGTRHQLLVGRLFKIIDQYAQRTSSGQVFIAPLDVVLDEPLKMNTFQPDIIFISNERLGIIEETRINGAPDLVVEVLSPGTIRRDRGRKSRQYFKSGVREFWLVDPQERLVEVFVPGEKDWQRTGVYEEEDEEFIASTVLPGLEARARDIFPVNAFL</sequence>
<dbReference type="Pfam" id="PF05685">
    <property type="entry name" value="Uma2"/>
    <property type="match status" value="1"/>
</dbReference>
<dbReference type="CDD" id="cd06260">
    <property type="entry name" value="DUF820-like"/>
    <property type="match status" value="1"/>
</dbReference>
<dbReference type="InterPro" id="IPR008538">
    <property type="entry name" value="Uma2"/>
</dbReference>
<accession>A0ABU0AYT1</accession>
<dbReference type="EMBL" id="JAUSUX010000004">
    <property type="protein sequence ID" value="MDQ0285612.1"/>
    <property type="molecule type" value="Genomic_DNA"/>
</dbReference>
<dbReference type="SUPFAM" id="SSF52980">
    <property type="entry name" value="Restriction endonuclease-like"/>
    <property type="match status" value="1"/>
</dbReference>